<gene>
    <name evidence="11" type="primary">actP</name>
    <name evidence="11" type="ORF">CPBP_01198</name>
</gene>
<dbReference type="Gene3D" id="1.20.1730.10">
    <property type="entry name" value="Sodium/glucose cotransporter"/>
    <property type="match status" value="1"/>
</dbReference>
<evidence type="ECO:0000256" key="10">
    <source>
        <dbReference type="SAM" id="Phobius"/>
    </source>
</evidence>
<feature type="transmembrane region" description="Helical" evidence="10">
    <location>
        <begin position="425"/>
        <end position="444"/>
    </location>
</feature>
<dbReference type="GO" id="GO:0006847">
    <property type="term" value="P:plasma membrane acetate transport"/>
    <property type="evidence" value="ECO:0007669"/>
    <property type="project" value="TreeGrafter"/>
</dbReference>
<dbReference type="AlphaFoldDB" id="A0A7L9RVJ9"/>
<dbReference type="InterPro" id="IPR050277">
    <property type="entry name" value="Sodium:Solute_Symporter"/>
</dbReference>
<feature type="transmembrane region" description="Helical" evidence="10">
    <location>
        <begin position="75"/>
        <end position="96"/>
    </location>
</feature>
<dbReference type="InterPro" id="IPR038377">
    <property type="entry name" value="Na/Glc_symporter_sf"/>
</dbReference>
<feature type="transmembrane region" description="Helical" evidence="10">
    <location>
        <begin position="233"/>
        <end position="255"/>
    </location>
</feature>
<organism evidence="11 12">
    <name type="scientific">Candidatus Bodocaedibacter vickermanii</name>
    <dbReference type="NCBI Taxonomy" id="2741701"/>
    <lineage>
        <taxon>Bacteria</taxon>
        <taxon>Pseudomonadati</taxon>
        <taxon>Pseudomonadota</taxon>
        <taxon>Alphaproteobacteria</taxon>
        <taxon>Holosporales</taxon>
        <taxon>Candidatus Paracaedibacteraceae</taxon>
        <taxon>Candidatus Bodocaedibacter</taxon>
    </lineage>
</organism>
<protein>
    <submittedName>
        <fullName evidence="11">Cation/acetate symporter ActP</fullName>
    </submittedName>
</protein>
<dbReference type="GO" id="GO:0005886">
    <property type="term" value="C:plasma membrane"/>
    <property type="evidence" value="ECO:0007669"/>
    <property type="project" value="UniProtKB-SubCell"/>
</dbReference>
<accession>A0A7L9RVJ9</accession>
<dbReference type="PROSITE" id="PS50283">
    <property type="entry name" value="NA_SOLUT_SYMP_3"/>
    <property type="match status" value="1"/>
</dbReference>
<feature type="transmembrane region" description="Helical" evidence="10">
    <location>
        <begin position="394"/>
        <end position="418"/>
    </location>
</feature>
<dbReference type="KEGG" id="pbal:CPBP_01198"/>
<keyword evidence="6" id="KW-0769">Symport</keyword>
<dbReference type="PANTHER" id="PTHR48086">
    <property type="entry name" value="SODIUM/PROLINE SYMPORTER-RELATED"/>
    <property type="match status" value="1"/>
</dbReference>
<dbReference type="PANTHER" id="PTHR48086:SF6">
    <property type="entry name" value="CATION_ACETATE SYMPORTER ACTP"/>
    <property type="match status" value="1"/>
</dbReference>
<dbReference type="Pfam" id="PF00474">
    <property type="entry name" value="SSF"/>
    <property type="match status" value="1"/>
</dbReference>
<keyword evidence="3" id="KW-0813">Transport</keyword>
<feature type="transmembrane region" description="Helical" evidence="10">
    <location>
        <begin position="183"/>
        <end position="203"/>
    </location>
</feature>
<feature type="transmembrane region" description="Helical" evidence="10">
    <location>
        <begin position="464"/>
        <end position="482"/>
    </location>
</feature>
<keyword evidence="12" id="KW-1185">Reference proteome</keyword>
<dbReference type="InterPro" id="IPR001734">
    <property type="entry name" value="Na/solute_symporter"/>
</dbReference>
<evidence type="ECO:0000256" key="7">
    <source>
        <dbReference type="ARBA" id="ARBA00022989"/>
    </source>
</evidence>
<feature type="transmembrane region" description="Helical" evidence="10">
    <location>
        <begin position="46"/>
        <end position="69"/>
    </location>
</feature>
<feature type="transmembrane region" description="Helical" evidence="10">
    <location>
        <begin position="150"/>
        <end position="171"/>
    </location>
</feature>
<evidence type="ECO:0000256" key="2">
    <source>
        <dbReference type="ARBA" id="ARBA00006434"/>
    </source>
</evidence>
<reference evidence="11 12" key="1">
    <citation type="submission" date="2020-06" db="EMBL/GenBank/DDBJ databases">
        <title>The endosymbiont of the kinetoplastid Bodo saltans is a Paracaedibacter-like alpha-proteobacterium possessing a putative toxin-antitoxin system.</title>
        <authorList>
            <person name="Midha S."/>
            <person name="Rigden D.J."/>
            <person name="Siozios S."/>
            <person name="Hurst G.D.D."/>
            <person name="Jackson A.P."/>
        </authorList>
    </citation>
    <scope>NUCLEOTIDE SEQUENCE [LARGE SCALE GENOMIC DNA]</scope>
    <source>
        <strain evidence="11">Lake Konstanz</strain>
    </source>
</reference>
<name>A0A7L9RVJ9_9PROT</name>
<feature type="transmembrane region" description="Helical" evidence="10">
    <location>
        <begin position="117"/>
        <end position="144"/>
    </location>
</feature>
<evidence type="ECO:0000256" key="4">
    <source>
        <dbReference type="ARBA" id="ARBA00022475"/>
    </source>
</evidence>
<feature type="transmembrane region" description="Helical" evidence="10">
    <location>
        <begin position="369"/>
        <end position="388"/>
    </location>
</feature>
<dbReference type="EMBL" id="CP054719">
    <property type="protein sequence ID" value="QOL20405.1"/>
    <property type="molecule type" value="Genomic_DNA"/>
</dbReference>
<dbReference type="CDD" id="cd11480">
    <property type="entry name" value="SLC5sbd_u4"/>
    <property type="match status" value="1"/>
</dbReference>
<keyword evidence="4" id="KW-1003">Cell membrane</keyword>
<keyword evidence="5 10" id="KW-0812">Transmembrane</keyword>
<dbReference type="Proteomes" id="UP000594001">
    <property type="component" value="Chromosome"/>
</dbReference>
<dbReference type="GO" id="GO:0015123">
    <property type="term" value="F:acetate transmembrane transporter activity"/>
    <property type="evidence" value="ECO:0007669"/>
    <property type="project" value="TreeGrafter"/>
</dbReference>
<sequence length="501" mass="53462">MASTTTILFFVAMIASTLVLTFIAAKRTKLTEDFYAAGGKISAFQNALALVGDFVSASSFLGFTGLIAMNGFDGLIYPLMGLMGWPLVLFLVAETLRNLGKYTFADAVAFRMNPVPVRISAAVSSMLCTLFYLLAQMVGAGYLIQLIFGIPYITAEIIVGSVMIVYVLFGGMIATTWVQMTKAVLLMIGAVILSYLVLVKANWNPLELTQKVSLIYGDEFLEPGKLYSNSWDLVSLGLAFMFGTAGLPHILMRFYTVPDRIAARKSALYATGMIGFIYLLTFFLGFGAMAYVGRDVIANFDKGGNMAALLLAQTLGGPTLLGYISAVAFATILAVVAGLTLSGAATISHDIWLGVIRKNSVKKGEEIRVAKISTIVLGLISILLGIAFQGQNVAVLVGLAFSIAASSNFPALILATYWKRATTSGVVASMVIGALSSVILIGLSPTVMVDILHCDYCVFPFKNPGLFTIPGSFVVGILVSLVTKDSKAQHTYAELLKKMAS</sequence>
<dbReference type="NCBIfam" id="TIGR00813">
    <property type="entry name" value="sss"/>
    <property type="match status" value="1"/>
</dbReference>
<evidence type="ECO:0000256" key="1">
    <source>
        <dbReference type="ARBA" id="ARBA00004651"/>
    </source>
</evidence>
<dbReference type="GO" id="GO:0015293">
    <property type="term" value="F:symporter activity"/>
    <property type="evidence" value="ECO:0007669"/>
    <property type="project" value="UniProtKB-KW"/>
</dbReference>
<evidence type="ECO:0000313" key="12">
    <source>
        <dbReference type="Proteomes" id="UP000594001"/>
    </source>
</evidence>
<evidence type="ECO:0000313" key="11">
    <source>
        <dbReference type="EMBL" id="QOL20405.1"/>
    </source>
</evidence>
<feature type="transmembrane region" description="Helical" evidence="10">
    <location>
        <begin position="320"/>
        <end position="348"/>
    </location>
</feature>
<evidence type="ECO:0000256" key="8">
    <source>
        <dbReference type="ARBA" id="ARBA00023136"/>
    </source>
</evidence>
<comment type="similarity">
    <text evidence="2 9">Belongs to the sodium:solute symporter (SSF) (TC 2.A.21) family.</text>
</comment>
<feature type="transmembrane region" description="Helical" evidence="10">
    <location>
        <begin position="6"/>
        <end position="25"/>
    </location>
</feature>
<evidence type="ECO:0000256" key="5">
    <source>
        <dbReference type="ARBA" id="ARBA00022692"/>
    </source>
</evidence>
<evidence type="ECO:0000256" key="6">
    <source>
        <dbReference type="ARBA" id="ARBA00022847"/>
    </source>
</evidence>
<evidence type="ECO:0000256" key="9">
    <source>
        <dbReference type="RuleBase" id="RU362091"/>
    </source>
</evidence>
<comment type="subcellular location">
    <subcellularLocation>
        <location evidence="1">Cell membrane</location>
        <topology evidence="1">Multi-pass membrane protein</topology>
    </subcellularLocation>
</comment>
<evidence type="ECO:0000256" key="3">
    <source>
        <dbReference type="ARBA" id="ARBA00022448"/>
    </source>
</evidence>
<feature type="transmembrane region" description="Helical" evidence="10">
    <location>
        <begin position="267"/>
        <end position="292"/>
    </location>
</feature>
<keyword evidence="7 10" id="KW-1133">Transmembrane helix</keyword>
<dbReference type="RefSeq" id="WP_350331952.1">
    <property type="nucleotide sequence ID" value="NZ_CP054719.1"/>
</dbReference>
<proteinExistence type="inferred from homology"/>
<keyword evidence="8 10" id="KW-0472">Membrane</keyword>